<protein>
    <recommendedName>
        <fullName evidence="4">Transmembrane protein</fullName>
    </recommendedName>
</protein>
<dbReference type="AlphaFoldDB" id="A0A7W9X158"/>
<keyword evidence="3" id="KW-1185">Reference proteome</keyword>
<evidence type="ECO:0000313" key="2">
    <source>
        <dbReference type="EMBL" id="MBB6134582.1"/>
    </source>
</evidence>
<gene>
    <name evidence="2" type="ORF">HD842_002724</name>
</gene>
<name>A0A7W9X158_9BURK</name>
<keyword evidence="1" id="KW-0812">Transmembrane</keyword>
<keyword evidence="1" id="KW-0472">Membrane</keyword>
<proteinExistence type="predicted"/>
<evidence type="ECO:0008006" key="4">
    <source>
        <dbReference type="Google" id="ProtNLM"/>
    </source>
</evidence>
<evidence type="ECO:0000256" key="1">
    <source>
        <dbReference type="SAM" id="Phobius"/>
    </source>
</evidence>
<comment type="caution">
    <text evidence="2">The sequence shown here is derived from an EMBL/GenBank/DDBJ whole genome shotgun (WGS) entry which is preliminary data.</text>
</comment>
<dbReference type="Proteomes" id="UP000540787">
    <property type="component" value="Unassembled WGS sequence"/>
</dbReference>
<evidence type="ECO:0000313" key="3">
    <source>
        <dbReference type="Proteomes" id="UP000540787"/>
    </source>
</evidence>
<feature type="transmembrane region" description="Helical" evidence="1">
    <location>
        <begin position="27"/>
        <end position="46"/>
    </location>
</feature>
<reference evidence="2 3" key="1">
    <citation type="submission" date="2020-08" db="EMBL/GenBank/DDBJ databases">
        <title>The Agave Microbiome: Exploring the role of microbial communities in plant adaptations to desert environments.</title>
        <authorList>
            <person name="Partida-Martinez L.P."/>
        </authorList>
    </citation>
    <scope>NUCLEOTIDE SEQUENCE [LARGE SCALE GENOMIC DNA]</scope>
    <source>
        <strain evidence="2 3">AT3.2</strain>
    </source>
</reference>
<accession>A0A7W9X158</accession>
<keyword evidence="1" id="KW-1133">Transmembrane helix</keyword>
<dbReference type="EMBL" id="JACHBX010000002">
    <property type="protein sequence ID" value="MBB6134582.1"/>
    <property type="molecule type" value="Genomic_DNA"/>
</dbReference>
<sequence length="94" mass="10776">MADSTNPVPAMMTSPCIRTRRQLVRPLLLALAPIVLIMIATGVVRWTNLGIDLPTPVWLFIWSKLVILTVVAWRFAWQWYREDAARRYGEPGAR</sequence>
<feature type="transmembrane region" description="Helical" evidence="1">
    <location>
        <begin position="58"/>
        <end position="77"/>
    </location>
</feature>
<organism evidence="2 3">
    <name type="scientific">Massilia aurea</name>
    <dbReference type="NCBI Taxonomy" id="373040"/>
    <lineage>
        <taxon>Bacteria</taxon>
        <taxon>Pseudomonadati</taxon>
        <taxon>Pseudomonadota</taxon>
        <taxon>Betaproteobacteria</taxon>
        <taxon>Burkholderiales</taxon>
        <taxon>Oxalobacteraceae</taxon>
        <taxon>Telluria group</taxon>
        <taxon>Massilia</taxon>
    </lineage>
</organism>